<feature type="transmembrane region" description="Helical" evidence="1">
    <location>
        <begin position="211"/>
        <end position="237"/>
    </location>
</feature>
<feature type="transmembrane region" description="Helical" evidence="1">
    <location>
        <begin position="112"/>
        <end position="137"/>
    </location>
</feature>
<evidence type="ECO:0000256" key="1">
    <source>
        <dbReference type="SAM" id="Phobius"/>
    </source>
</evidence>
<evidence type="ECO:0008006" key="4">
    <source>
        <dbReference type="Google" id="ProtNLM"/>
    </source>
</evidence>
<evidence type="ECO:0000313" key="2">
    <source>
        <dbReference type="EMBL" id="MFD1612996.1"/>
    </source>
</evidence>
<feature type="transmembrane region" description="Helical" evidence="1">
    <location>
        <begin position="27"/>
        <end position="50"/>
    </location>
</feature>
<dbReference type="EMBL" id="JBHUDY010000002">
    <property type="protein sequence ID" value="MFD1612996.1"/>
    <property type="molecule type" value="Genomic_DNA"/>
</dbReference>
<reference evidence="3" key="1">
    <citation type="journal article" date="2019" name="Int. J. Syst. Evol. Microbiol.">
        <title>The Global Catalogue of Microorganisms (GCM) 10K type strain sequencing project: providing services to taxonomists for standard genome sequencing and annotation.</title>
        <authorList>
            <consortium name="The Broad Institute Genomics Platform"/>
            <consortium name="The Broad Institute Genome Sequencing Center for Infectious Disease"/>
            <person name="Wu L."/>
            <person name="Ma J."/>
        </authorList>
    </citation>
    <scope>NUCLEOTIDE SEQUENCE [LARGE SCALE GENOMIC DNA]</scope>
    <source>
        <strain evidence="3">CGMCC 1.16275</strain>
    </source>
</reference>
<organism evidence="2 3">
    <name type="scientific">Sphingomonas tabacisoli</name>
    <dbReference type="NCBI Taxonomy" id="2249466"/>
    <lineage>
        <taxon>Bacteria</taxon>
        <taxon>Pseudomonadati</taxon>
        <taxon>Pseudomonadota</taxon>
        <taxon>Alphaproteobacteria</taxon>
        <taxon>Sphingomonadales</taxon>
        <taxon>Sphingomonadaceae</taxon>
        <taxon>Sphingomonas</taxon>
    </lineage>
</organism>
<dbReference type="RefSeq" id="WP_380890639.1">
    <property type="nucleotide sequence ID" value="NZ_JBHUDY010000002.1"/>
</dbReference>
<protein>
    <recommendedName>
        <fullName evidence="4">Glycerophosphoryl diester phosphodiesterase membrane domain-containing protein</fullName>
    </recommendedName>
</protein>
<dbReference type="Proteomes" id="UP001597115">
    <property type="component" value="Unassembled WGS sequence"/>
</dbReference>
<name>A0ABW4I6C3_9SPHN</name>
<feature type="transmembrane region" description="Helical" evidence="1">
    <location>
        <begin position="175"/>
        <end position="205"/>
    </location>
</feature>
<feature type="transmembrane region" description="Helical" evidence="1">
    <location>
        <begin position="70"/>
        <end position="92"/>
    </location>
</feature>
<gene>
    <name evidence="2" type="ORF">ACFSCW_14420</name>
</gene>
<keyword evidence="1" id="KW-0812">Transmembrane</keyword>
<sequence length="246" mass="26362">MEHRPPNFDASRAWSDAMALLNGQREIVLTVAGFFMLLPPLLLNTLHPFTPSGQSGTWLREVGVWTEANFLWILLVALMASLGRLTLLILLLGPERPSVGEALRAGVRLLPLFAVMDLLIGFMWLGGLMLFVIPWLYLAGRTFLAEAAFVARRVHGPVAGIAAGFEATRRNGWRLFFIIAVIYLAGTILIGAIGSVVGVFGALFGGAGLNLFLNAFVDAAGGAGISMLLLLVAVAAWRQLGSAEHA</sequence>
<keyword evidence="1" id="KW-1133">Transmembrane helix</keyword>
<evidence type="ECO:0000313" key="3">
    <source>
        <dbReference type="Proteomes" id="UP001597115"/>
    </source>
</evidence>
<keyword evidence="1" id="KW-0472">Membrane</keyword>
<keyword evidence="3" id="KW-1185">Reference proteome</keyword>
<accession>A0ABW4I6C3</accession>
<comment type="caution">
    <text evidence="2">The sequence shown here is derived from an EMBL/GenBank/DDBJ whole genome shotgun (WGS) entry which is preliminary data.</text>
</comment>
<proteinExistence type="predicted"/>